<keyword evidence="3" id="KW-1185">Reference proteome</keyword>
<keyword evidence="1" id="KW-1133">Transmembrane helix</keyword>
<feature type="transmembrane region" description="Helical" evidence="1">
    <location>
        <begin position="67"/>
        <end position="87"/>
    </location>
</feature>
<evidence type="ECO:0000256" key="1">
    <source>
        <dbReference type="SAM" id="Phobius"/>
    </source>
</evidence>
<sequence>MNKSILEQLELERSKRDLIKAAKEKQETMRSERQDADRPQKMLEADQKYAWEYELERYRKDRLKDRFCIAGAICGFISLFLTIWFHLPAILQWFR</sequence>
<gene>
    <name evidence="2" type="ORF">KHM83_03265</name>
</gene>
<dbReference type="EMBL" id="JAHBCL010000004">
    <property type="protein sequence ID" value="MBS7525691.1"/>
    <property type="molecule type" value="Genomic_DNA"/>
</dbReference>
<keyword evidence="1" id="KW-0812">Transmembrane</keyword>
<protein>
    <submittedName>
        <fullName evidence="2">Uncharacterized protein</fullName>
    </submittedName>
</protein>
<proteinExistence type="predicted"/>
<evidence type="ECO:0000313" key="2">
    <source>
        <dbReference type="EMBL" id="MBS7525691.1"/>
    </source>
</evidence>
<evidence type="ECO:0000313" key="3">
    <source>
        <dbReference type="Proteomes" id="UP000746471"/>
    </source>
</evidence>
<dbReference type="RefSeq" id="WP_213235477.1">
    <property type="nucleotide sequence ID" value="NZ_JAHBCL010000004.1"/>
</dbReference>
<accession>A0ABS5PM71</accession>
<comment type="caution">
    <text evidence="2">The sequence shown here is derived from an EMBL/GenBank/DDBJ whole genome shotgun (WGS) entry which is preliminary data.</text>
</comment>
<organism evidence="2 3">
    <name type="scientific">Fusibacter paucivorans</name>
    <dbReference type="NCBI Taxonomy" id="76009"/>
    <lineage>
        <taxon>Bacteria</taxon>
        <taxon>Bacillati</taxon>
        <taxon>Bacillota</taxon>
        <taxon>Clostridia</taxon>
        <taxon>Eubacteriales</taxon>
        <taxon>Eubacteriales Family XII. Incertae Sedis</taxon>
        <taxon>Fusibacter</taxon>
    </lineage>
</organism>
<keyword evidence="1" id="KW-0472">Membrane</keyword>
<name>A0ABS5PM71_9FIRM</name>
<dbReference type="Proteomes" id="UP000746471">
    <property type="component" value="Unassembled WGS sequence"/>
</dbReference>
<reference evidence="2 3" key="1">
    <citation type="submission" date="2021-05" db="EMBL/GenBank/DDBJ databases">
        <title>Fusibacter ferrireducens sp. nov., an anaerobic, sulfur- and Fe-reducing bacterium isolated from the mangrove sediment.</title>
        <authorList>
            <person name="Qiu D."/>
        </authorList>
    </citation>
    <scope>NUCLEOTIDE SEQUENCE [LARGE SCALE GENOMIC DNA]</scope>
    <source>
        <strain evidence="2 3">DSM 12116</strain>
    </source>
</reference>